<proteinExistence type="predicted"/>
<dbReference type="EMBL" id="MEUJ01000008">
    <property type="protein sequence ID" value="OGC39430.1"/>
    <property type="molecule type" value="Genomic_DNA"/>
</dbReference>
<gene>
    <name evidence="1" type="ORF">A2438_07680</name>
</gene>
<protein>
    <recommendedName>
        <fullName evidence="3">Capsule polysaccharide biosynthesis protein</fullName>
    </recommendedName>
</protein>
<sequence length="398" mass="46248">MIKAICFLVRTPLTKRDYDRFGVDLIRGRGLDVYVLDLTSLLNPQYLEKYTPNNLVNDQNIIIFKSRQDLERALKEKGKTIFVVDFIGADYSNLFIYRYFKKYGILYASFCANTLPLSRAPKEKSWPKKIMTKVTKVFSTKFFRKAINYFLIRSFFYVCKILQHIGYIKGPDYMLVGGGKIVSTYPLSTAATSIIYGHTLDYDIILKEKIIPQDNSYAVFIDQYVPYHPDAIISNVDKIDAEKYYKGLNRFFDWFEDKFKQEVVIAAHPRSNYDQKPQCFSNRKIIKGRTIEVIAGANYVITHGSTAVTFAVCFNKPLVFLTCDMFERTYHGIHINASANQFGKTPINVDRPYEKLDISLVSDESLYLDYFEKYIKTQGSPQKQFWEIVIDELQTIKK</sequence>
<accession>A0A1F4U3L6</accession>
<evidence type="ECO:0000313" key="1">
    <source>
        <dbReference type="EMBL" id="OGC39430.1"/>
    </source>
</evidence>
<reference evidence="1 2" key="1">
    <citation type="journal article" date="2016" name="Nat. Commun.">
        <title>Thousands of microbial genomes shed light on interconnected biogeochemical processes in an aquifer system.</title>
        <authorList>
            <person name="Anantharaman K."/>
            <person name="Brown C.T."/>
            <person name="Hug L.A."/>
            <person name="Sharon I."/>
            <person name="Castelle C.J."/>
            <person name="Probst A.J."/>
            <person name="Thomas B.C."/>
            <person name="Singh A."/>
            <person name="Wilkins M.J."/>
            <person name="Karaoz U."/>
            <person name="Brodie E.L."/>
            <person name="Williams K.H."/>
            <person name="Hubbard S.S."/>
            <person name="Banfield J.F."/>
        </authorList>
    </citation>
    <scope>NUCLEOTIDE SEQUENCE [LARGE SCALE GENOMIC DNA]</scope>
</reference>
<dbReference type="AlphaFoldDB" id="A0A1F4U3L6"/>
<name>A0A1F4U3L6_UNCSA</name>
<evidence type="ECO:0000313" key="2">
    <source>
        <dbReference type="Proteomes" id="UP000179242"/>
    </source>
</evidence>
<dbReference type="Proteomes" id="UP000179242">
    <property type="component" value="Unassembled WGS sequence"/>
</dbReference>
<organism evidence="1 2">
    <name type="scientific">candidate division WOR-1 bacterium RIFOXYC2_FULL_46_14</name>
    <dbReference type="NCBI Taxonomy" id="1802587"/>
    <lineage>
        <taxon>Bacteria</taxon>
        <taxon>Bacillati</taxon>
        <taxon>Saganbacteria</taxon>
    </lineage>
</organism>
<evidence type="ECO:0008006" key="3">
    <source>
        <dbReference type="Google" id="ProtNLM"/>
    </source>
</evidence>
<comment type="caution">
    <text evidence="1">The sequence shown here is derived from an EMBL/GenBank/DDBJ whole genome shotgun (WGS) entry which is preliminary data.</text>
</comment>